<dbReference type="Proteomes" id="UP000677054">
    <property type="component" value="Unassembled WGS sequence"/>
</dbReference>
<evidence type="ECO:0000256" key="1">
    <source>
        <dbReference type="ARBA" id="ARBA00004123"/>
    </source>
</evidence>
<keyword evidence="5" id="KW-0804">Transcription</keyword>
<evidence type="ECO:0000259" key="8">
    <source>
        <dbReference type="Pfam" id="PF10491"/>
    </source>
</evidence>
<evidence type="ECO:0000313" key="10">
    <source>
        <dbReference type="Proteomes" id="UP000677054"/>
    </source>
</evidence>
<feature type="domain" description="Nuclear respiratory factor 1 NLS/DNA-binding dimerisation" evidence="8">
    <location>
        <begin position="81"/>
        <end position="292"/>
    </location>
</feature>
<comment type="similarity">
    <text evidence="2">Belongs to the NRF1/Ewg family.</text>
</comment>
<dbReference type="InterPro" id="IPR019525">
    <property type="entry name" value="Nrf1_NLS/DNA-bd_dimer"/>
</dbReference>
<comment type="subcellular location">
    <subcellularLocation>
        <location evidence="1">Nucleus</location>
    </subcellularLocation>
</comment>
<dbReference type="GO" id="GO:0003700">
    <property type="term" value="F:DNA-binding transcription factor activity"/>
    <property type="evidence" value="ECO:0007669"/>
    <property type="project" value="InterPro"/>
</dbReference>
<dbReference type="Pfam" id="PF10491">
    <property type="entry name" value="Nrf1_DNA-bind"/>
    <property type="match status" value="1"/>
</dbReference>
<feature type="region of interest" description="Disordered" evidence="7">
    <location>
        <begin position="555"/>
        <end position="606"/>
    </location>
</feature>
<accession>A0A7R8X6T5</accession>
<dbReference type="EMBL" id="LR900052">
    <property type="protein sequence ID" value="CAD7243966.1"/>
    <property type="molecule type" value="Genomic_DNA"/>
</dbReference>
<feature type="region of interest" description="Disordered" evidence="7">
    <location>
        <begin position="491"/>
        <end position="511"/>
    </location>
</feature>
<gene>
    <name evidence="9" type="ORF">DSTB1V02_LOCUS3871</name>
</gene>
<dbReference type="GO" id="GO:0003677">
    <property type="term" value="F:DNA binding"/>
    <property type="evidence" value="ECO:0007669"/>
    <property type="project" value="UniProtKB-KW"/>
</dbReference>
<keyword evidence="6" id="KW-0539">Nucleus</keyword>
<evidence type="ECO:0000256" key="6">
    <source>
        <dbReference type="ARBA" id="ARBA00023242"/>
    </source>
</evidence>
<organism evidence="9">
    <name type="scientific">Darwinula stevensoni</name>
    <dbReference type="NCBI Taxonomy" id="69355"/>
    <lineage>
        <taxon>Eukaryota</taxon>
        <taxon>Metazoa</taxon>
        <taxon>Ecdysozoa</taxon>
        <taxon>Arthropoda</taxon>
        <taxon>Crustacea</taxon>
        <taxon>Oligostraca</taxon>
        <taxon>Ostracoda</taxon>
        <taxon>Podocopa</taxon>
        <taxon>Podocopida</taxon>
        <taxon>Darwinulocopina</taxon>
        <taxon>Darwinuloidea</taxon>
        <taxon>Darwinulidae</taxon>
        <taxon>Darwinula</taxon>
    </lineage>
</organism>
<keyword evidence="3" id="KW-0805">Transcription regulation</keyword>
<dbReference type="EMBL" id="CAJPEV010000535">
    <property type="protein sequence ID" value="CAG0886222.1"/>
    <property type="molecule type" value="Genomic_DNA"/>
</dbReference>
<reference evidence="9" key="1">
    <citation type="submission" date="2020-11" db="EMBL/GenBank/DDBJ databases">
        <authorList>
            <person name="Tran Van P."/>
        </authorList>
    </citation>
    <scope>NUCLEOTIDE SEQUENCE</scope>
</reference>
<feature type="compositionally biased region" description="Acidic residues" evidence="7">
    <location>
        <begin position="557"/>
        <end position="566"/>
    </location>
</feature>
<feature type="compositionally biased region" description="Low complexity" evidence="7">
    <location>
        <begin position="573"/>
        <end position="606"/>
    </location>
</feature>
<feature type="region of interest" description="Disordered" evidence="7">
    <location>
        <begin position="294"/>
        <end position="317"/>
    </location>
</feature>
<proteinExistence type="inferred from homology"/>
<evidence type="ECO:0000256" key="2">
    <source>
        <dbReference type="ARBA" id="ARBA00005713"/>
    </source>
</evidence>
<name>A0A7R8X6T5_9CRUS</name>
<dbReference type="AlphaFoldDB" id="A0A7R8X6T5"/>
<dbReference type="GO" id="GO:0005634">
    <property type="term" value="C:nucleus"/>
    <property type="evidence" value="ECO:0007669"/>
    <property type="project" value="UniProtKB-SubCell"/>
</dbReference>
<feature type="region of interest" description="Disordered" evidence="7">
    <location>
        <begin position="23"/>
        <end position="58"/>
    </location>
</feature>
<keyword evidence="4" id="KW-0238">DNA-binding</keyword>
<dbReference type="OrthoDB" id="10031051at2759"/>
<protein>
    <recommendedName>
        <fullName evidence="8">Nuclear respiratory factor 1 NLS/DNA-binding dimerisation domain-containing protein</fullName>
    </recommendedName>
</protein>
<keyword evidence="10" id="KW-1185">Reference proteome</keyword>
<evidence type="ECO:0000256" key="5">
    <source>
        <dbReference type="ARBA" id="ARBA00023163"/>
    </source>
</evidence>
<dbReference type="PANTHER" id="PTHR20338">
    <property type="entry name" value="NUCLEAR RESPIRATORY FACTOR 1"/>
    <property type="match status" value="1"/>
</dbReference>
<dbReference type="GO" id="GO:0006357">
    <property type="term" value="P:regulation of transcription by RNA polymerase II"/>
    <property type="evidence" value="ECO:0007669"/>
    <property type="project" value="InterPro"/>
</dbReference>
<feature type="compositionally biased region" description="Polar residues" evidence="7">
    <location>
        <begin position="308"/>
        <end position="317"/>
    </location>
</feature>
<evidence type="ECO:0000256" key="7">
    <source>
        <dbReference type="SAM" id="MobiDB-lite"/>
    </source>
</evidence>
<evidence type="ECO:0000313" key="9">
    <source>
        <dbReference type="EMBL" id="CAD7243966.1"/>
    </source>
</evidence>
<dbReference type="InterPro" id="IPR039142">
    <property type="entry name" value="NRF1/Ewg"/>
</dbReference>
<evidence type="ECO:0000256" key="3">
    <source>
        <dbReference type="ARBA" id="ARBA00023015"/>
    </source>
</evidence>
<evidence type="ECO:0000256" key="4">
    <source>
        <dbReference type="ARBA" id="ARBA00023125"/>
    </source>
</evidence>
<sequence>MQPMVPVTNMNSTSEAPTLTITSTAITSDINHIGTGHSDDEDEDEEMPTSPDSSNAYEEDSDMMANAVTSDEVTAQLAAAGPVGMAAAAAIASAKKRKRPHYFETNPSIRKRQQTRLIKRLRQTLDEFTTRVGQQACVVVATPGKPAQCNFKIFGAKPLEDVLRGLSSVIMHDLEVALQQQAPPPPQEDPSRHELPPLVIEGIPTPVEKMTQAQLRAFIPLMLKFSTGRGKPGWGKETTKPPWWPKDLPWANVRMDARTEEQKQKVSWTHALRQIVINCYKYHGREDLLPSFNEEEDAKSHVPPTKQPKVSRSISSGHVTGTVQPARMTVQDASGVHYTSTVVQTISNPDGTLSIIQVDPNNPIITLPDGTTAQVQGVTTDIDSGKCFLKIPTSEGITIEPGEGGIASAGTVTLSTAEATINQDGQIILTGEDGQTFPVVSGMITVPVPVSMYQTVVANMQSGQMVSPFVTFPKVEPNSDSMDGGDPVIIRVTGSSQASPGESRGSEDLTGSMEAQMDTSMDMRPSKHTLGSKEPEITITRTPSSAASVLQIMPVDAVEEEDDEEGGGGSGEGVTTITVVTSTSTPHTSSSAAPTLSATTPSSSST</sequence>